<dbReference type="AlphaFoldDB" id="A0A2S9IPI3"/>
<comment type="caution">
    <text evidence="1">The sequence shown here is derived from an EMBL/GenBank/DDBJ whole genome shotgun (WGS) entry which is preliminary data.</text>
</comment>
<accession>A0A2S9IPI3</accession>
<dbReference type="RefSeq" id="WP_105743080.1">
    <property type="nucleotide sequence ID" value="NZ_PVBR01000012.1"/>
</dbReference>
<keyword evidence="2" id="KW-1185">Reference proteome</keyword>
<evidence type="ECO:0000313" key="2">
    <source>
        <dbReference type="Proteomes" id="UP000239434"/>
    </source>
</evidence>
<evidence type="ECO:0000313" key="1">
    <source>
        <dbReference type="EMBL" id="PRD42441.1"/>
    </source>
</evidence>
<name>A0A2S9IPI3_9HYPH</name>
<proteinExistence type="predicted"/>
<sequence length="63" mass="6991">MTILAGIPGFFEASEADARKKTIVQPSELQDSGREALFITRMGCQIVTTILPNCSFDTRVCRR</sequence>
<protein>
    <submittedName>
        <fullName evidence="1">Uncharacterized protein</fullName>
    </submittedName>
</protein>
<reference evidence="1 2" key="1">
    <citation type="submission" date="2018-02" db="EMBL/GenBank/DDBJ databases">
        <title>The draft genome of Phyllobacterium sp. 1N-3.</title>
        <authorList>
            <person name="Liu L."/>
            <person name="Li L."/>
            <person name="Zhang X."/>
            <person name="Wang T."/>
            <person name="Liang L."/>
        </authorList>
    </citation>
    <scope>NUCLEOTIDE SEQUENCE [LARGE SCALE GENOMIC DNA]</scope>
    <source>
        <strain evidence="1 2">1N-3</strain>
    </source>
</reference>
<gene>
    <name evidence="1" type="ORF">C5748_16815</name>
</gene>
<dbReference type="Proteomes" id="UP000239434">
    <property type="component" value="Unassembled WGS sequence"/>
</dbReference>
<organism evidence="1 2">
    <name type="scientific">Phyllobacterium phragmitis</name>
    <dbReference type="NCBI Taxonomy" id="2670329"/>
    <lineage>
        <taxon>Bacteria</taxon>
        <taxon>Pseudomonadati</taxon>
        <taxon>Pseudomonadota</taxon>
        <taxon>Alphaproteobacteria</taxon>
        <taxon>Hyphomicrobiales</taxon>
        <taxon>Phyllobacteriaceae</taxon>
        <taxon>Phyllobacterium</taxon>
    </lineage>
</organism>
<dbReference type="EMBL" id="PVBR01000012">
    <property type="protein sequence ID" value="PRD42441.1"/>
    <property type="molecule type" value="Genomic_DNA"/>
</dbReference>